<protein>
    <submittedName>
        <fullName evidence="2">Uncharacterized protein</fullName>
    </submittedName>
</protein>
<reference evidence="2" key="2">
    <citation type="submission" date="2025-09" db="UniProtKB">
        <authorList>
            <consortium name="Ensembl"/>
        </authorList>
    </citation>
    <scope>IDENTIFICATION</scope>
</reference>
<proteinExistence type="predicted"/>
<dbReference type="Proteomes" id="UP000694546">
    <property type="component" value="Chromosome 13"/>
</dbReference>
<evidence type="ECO:0000313" key="2">
    <source>
        <dbReference type="Ensembl" id="ENSGMOP00000053324.1"/>
    </source>
</evidence>
<evidence type="ECO:0000256" key="1">
    <source>
        <dbReference type="SAM" id="MobiDB-lite"/>
    </source>
</evidence>
<name>A0A8C5FQ97_GADMO</name>
<dbReference type="AlphaFoldDB" id="A0A8C5FQ97"/>
<evidence type="ECO:0000313" key="3">
    <source>
        <dbReference type="Proteomes" id="UP000694546"/>
    </source>
</evidence>
<reference evidence="2" key="1">
    <citation type="submission" date="2025-08" db="UniProtKB">
        <authorList>
            <consortium name="Ensembl"/>
        </authorList>
    </citation>
    <scope>IDENTIFICATION</scope>
</reference>
<dbReference type="Ensembl" id="ENSGMOT00000026128.1">
    <property type="protein sequence ID" value="ENSGMOP00000053324.1"/>
    <property type="gene ID" value="ENSGMOG00000029915.1"/>
</dbReference>
<feature type="region of interest" description="Disordered" evidence="1">
    <location>
        <begin position="47"/>
        <end position="68"/>
    </location>
</feature>
<accession>A0A8C5FQ97</accession>
<sequence length="91" mass="10708">MADDLDIEAMLEAPFRKTLPRNRVLALPSNTQGCRYRYVKRTRAQWPTESTYTTTEPRSPQNSLPKSSVRATDMLEGQYWGYDYFLAWREI</sequence>
<keyword evidence="3" id="KW-1185">Reference proteome</keyword>
<organism evidence="2 3">
    <name type="scientific">Gadus morhua</name>
    <name type="common">Atlantic cod</name>
    <dbReference type="NCBI Taxonomy" id="8049"/>
    <lineage>
        <taxon>Eukaryota</taxon>
        <taxon>Metazoa</taxon>
        <taxon>Chordata</taxon>
        <taxon>Craniata</taxon>
        <taxon>Vertebrata</taxon>
        <taxon>Euteleostomi</taxon>
        <taxon>Actinopterygii</taxon>
        <taxon>Neopterygii</taxon>
        <taxon>Teleostei</taxon>
        <taxon>Neoteleostei</taxon>
        <taxon>Acanthomorphata</taxon>
        <taxon>Zeiogadaria</taxon>
        <taxon>Gadariae</taxon>
        <taxon>Gadiformes</taxon>
        <taxon>Gadoidei</taxon>
        <taxon>Gadidae</taxon>
        <taxon>Gadus</taxon>
    </lineage>
</organism>